<evidence type="ECO:0000256" key="2">
    <source>
        <dbReference type="SAM" id="MobiDB-lite"/>
    </source>
</evidence>
<dbReference type="AlphaFoldDB" id="A0A1G9H943"/>
<keyword evidence="3" id="KW-0472">Membrane</keyword>
<dbReference type="Gene3D" id="3.40.50.300">
    <property type="entry name" value="P-loop containing nucleotide triphosphate hydrolases"/>
    <property type="match status" value="2"/>
</dbReference>
<dbReference type="PANTHER" id="PTHR41259:SF1">
    <property type="entry name" value="DOUBLE-STRAND BREAK REPAIR RAD50 ATPASE, PUTATIVE-RELATED"/>
    <property type="match status" value="1"/>
</dbReference>
<feature type="coiled-coil region" evidence="1">
    <location>
        <begin position="189"/>
        <end position="250"/>
    </location>
</feature>
<evidence type="ECO:0000313" key="6">
    <source>
        <dbReference type="Proteomes" id="UP000199476"/>
    </source>
</evidence>
<feature type="coiled-coil region" evidence="1">
    <location>
        <begin position="617"/>
        <end position="692"/>
    </location>
</feature>
<keyword evidence="6" id="KW-1185">Reference proteome</keyword>
<protein>
    <submittedName>
        <fullName evidence="5">Uncharacterized protein YhaN</fullName>
    </submittedName>
</protein>
<evidence type="ECO:0000256" key="1">
    <source>
        <dbReference type="SAM" id="Coils"/>
    </source>
</evidence>
<evidence type="ECO:0000313" key="5">
    <source>
        <dbReference type="EMBL" id="SDL08933.1"/>
    </source>
</evidence>
<feature type="coiled-coil region" evidence="1">
    <location>
        <begin position="383"/>
        <end position="420"/>
    </location>
</feature>
<dbReference type="SUPFAM" id="SSF52540">
    <property type="entry name" value="P-loop containing nucleoside triphosphate hydrolases"/>
    <property type="match status" value="2"/>
</dbReference>
<dbReference type="Pfam" id="PF13514">
    <property type="entry name" value="AAA_27"/>
    <property type="match status" value="1"/>
</dbReference>
<keyword evidence="3" id="KW-0812">Transmembrane</keyword>
<dbReference type="InterPro" id="IPR038734">
    <property type="entry name" value="YhaN_AAA"/>
</dbReference>
<feature type="coiled-coil region" evidence="1">
    <location>
        <begin position="488"/>
        <end position="589"/>
    </location>
</feature>
<feature type="region of interest" description="Disordered" evidence="2">
    <location>
        <begin position="748"/>
        <end position="769"/>
    </location>
</feature>
<dbReference type="Proteomes" id="UP000199476">
    <property type="component" value="Unassembled WGS sequence"/>
</dbReference>
<reference evidence="5 6" key="1">
    <citation type="submission" date="2016-10" db="EMBL/GenBank/DDBJ databases">
        <authorList>
            <person name="de Groot N.N."/>
        </authorList>
    </citation>
    <scope>NUCLEOTIDE SEQUENCE [LARGE SCALE GENOMIC DNA]</scope>
    <source>
        <strain evidence="5 6">SLAS-1</strain>
    </source>
</reference>
<gene>
    <name evidence="5" type="ORF">SAMN04488692_101126</name>
</gene>
<feature type="transmembrane region" description="Helical" evidence="3">
    <location>
        <begin position="460"/>
        <end position="477"/>
    </location>
</feature>
<dbReference type="STRING" id="321763.SAMN04488692_101126"/>
<dbReference type="RefSeq" id="WP_089757646.1">
    <property type="nucleotide sequence ID" value="NZ_FNGO01000001.1"/>
</dbReference>
<keyword evidence="1" id="KW-0175">Coiled coil</keyword>
<organism evidence="5 6">
    <name type="scientific">Halarsenatibacter silvermanii</name>
    <dbReference type="NCBI Taxonomy" id="321763"/>
    <lineage>
        <taxon>Bacteria</taxon>
        <taxon>Bacillati</taxon>
        <taxon>Bacillota</taxon>
        <taxon>Clostridia</taxon>
        <taxon>Halanaerobiales</taxon>
        <taxon>Halarsenatibacteraceae</taxon>
        <taxon>Halarsenatibacter</taxon>
    </lineage>
</organism>
<feature type="transmembrane region" description="Helical" evidence="3">
    <location>
        <begin position="435"/>
        <end position="454"/>
    </location>
</feature>
<accession>A0A1G9H943</accession>
<evidence type="ECO:0000259" key="4">
    <source>
        <dbReference type="Pfam" id="PF13514"/>
    </source>
</evidence>
<dbReference type="EMBL" id="FNGO01000001">
    <property type="protein sequence ID" value="SDL08933.1"/>
    <property type="molecule type" value="Genomic_DNA"/>
</dbReference>
<keyword evidence="3" id="KW-1133">Transmembrane helix</keyword>
<feature type="domain" description="YhaN AAA" evidence="4">
    <location>
        <begin position="1"/>
        <end position="200"/>
    </location>
</feature>
<dbReference type="PANTHER" id="PTHR41259">
    <property type="entry name" value="DOUBLE-STRAND BREAK REPAIR RAD50 ATPASE, PUTATIVE-RELATED"/>
    <property type="match status" value="1"/>
</dbReference>
<dbReference type="OrthoDB" id="9764467at2"/>
<dbReference type="InterPro" id="IPR027417">
    <property type="entry name" value="P-loop_NTPase"/>
</dbReference>
<proteinExistence type="predicted"/>
<evidence type="ECO:0000256" key="3">
    <source>
        <dbReference type="SAM" id="Phobius"/>
    </source>
</evidence>
<sequence length="969" mass="111776">MRFTELFIGDFGVFREEKMTDLDSDLIVVGGGNRAGKSTLMKILRYLPWGFPRRRGLLPPPVESYRVRADLVGADGDRYQLGLEGYGDPVLSKIEGETGKSARELYGGIDRFSYRQIFTISLSELQKVPPGIESKKDKQRLRSVLLGAGLARLTELPELADRYFKRARKIGGKYGRTDVGEFKSPRRRLESAGEKLEEALSQVQDYGRARDELEEVQAEQEELEKTEENLKLKKTRLDVLKNRYSSLEKLRRLEKKHKRHPGSALDLSRYSCRNVDRAEELLERSQERRREFERLAAGIRSRLAGDEIELKSLIKSFRERKEKITAVGEQLSGLKQRLEDYFQLKEQHGRRWKELKNKAGQVNSEWEQNLLNMMELETDSIEKDRLLRQISDLEQIEAEIEDREGKSEELKAEIEDLSLSRENTAGRRPAEINRISFMLAGGTLAVSILIFVFFSPAAALPAAGLGFALAGVFHLTAGSRARDRDRKIEELDARLEAKRSRLEKKKKELENLREKKREIQKDLNFYRSRLGLAEDAGPELITDYFNSLQNLQSEFTRLQDEKKTVKEKAERLKDELSGIRQLLKEIEKDAGLNLFVLPEKEELLIGGERIAAAAGQCKEHMEEINSLAEARRNLENLQQETAEEFIHFDPEEDELENFLQQHIEKGKEALDYKELSEEVKSLREQLRDALAASDRIRRSFQDFAAEKSSPGKKTDLLASFRSFSNLYASSDEIDEEYEKTRTKLKNLQDRSETLTEEKQKLKDRMEELSSPDRLRKAHCELDEARSKLRKRAESYALHKTVHFLLKKVREREVERAKKELLKPAGELLSEMTSGEYQEIKPADESAEIDFRASNEKSGVKKRAEELSRGTKEQLFLAVRLSRIREIEPPLPVIFDDSLANLDRRHLLGALRIIVRLSQRNQIFLLTCHPHLIRMLNDETEKGQYWHLCSGDLEKVAADELIGRLSETDF</sequence>
<name>A0A1G9H943_9FIRM</name>